<name>A0A7Y4KG53_9BACT</name>
<evidence type="ECO:0000313" key="3">
    <source>
        <dbReference type="Proteomes" id="UP000563426"/>
    </source>
</evidence>
<evidence type="ECO:0000313" key="2">
    <source>
        <dbReference type="EMBL" id="NOK32264.1"/>
    </source>
</evidence>
<gene>
    <name evidence="2" type="ORF">HMI49_03490</name>
</gene>
<evidence type="ECO:0000259" key="1">
    <source>
        <dbReference type="Pfam" id="PF03235"/>
    </source>
</evidence>
<organism evidence="2 3">
    <name type="scientific">Corallococcus exercitus</name>
    <dbReference type="NCBI Taxonomy" id="2316736"/>
    <lineage>
        <taxon>Bacteria</taxon>
        <taxon>Pseudomonadati</taxon>
        <taxon>Myxococcota</taxon>
        <taxon>Myxococcia</taxon>
        <taxon>Myxococcales</taxon>
        <taxon>Cystobacterineae</taxon>
        <taxon>Myxococcaceae</taxon>
        <taxon>Corallococcus</taxon>
    </lineage>
</organism>
<dbReference type="Proteomes" id="UP000563426">
    <property type="component" value="Unassembled WGS sequence"/>
</dbReference>
<proteinExistence type="predicted"/>
<dbReference type="PANTHER" id="PTHR39639:SF1">
    <property type="entry name" value="DUF262 DOMAIN-CONTAINING PROTEIN"/>
    <property type="match status" value="1"/>
</dbReference>
<dbReference type="Pfam" id="PF03235">
    <property type="entry name" value="GmrSD_N"/>
    <property type="match status" value="1"/>
</dbReference>
<keyword evidence="3" id="KW-1185">Reference proteome</keyword>
<sequence>MPDPTPSAKSEEETAAAEAQIQERSKRIEYYTTEFTLELLAQKMRDREYVVPEYQREFTWEENRKWRFIESLLMGLPIPFLFFWEDPETGKLEIVDGSQRLRTIEEFLYNELALDELERLPAVNGFRFSDLPAARQRKVKNKPIRGIVLSEHADEQARLDLFDRINTGSKVANKAEVRRGTLRGPFLDMVIELAKSEPFVTMAPVTEKQLNQREREELVTRFFAYGDGLEEYADEVSPFLFAYAKRMNAHFEEHPELAQQYRHRFQRTMAFVNQHFPYGFRRSPSGRVTPRVRFEAIAIGSYLALKERPELSPRGERVREWLESDEFKDFIRSDAANVTSKLQGRLRFVRQKLLARST</sequence>
<reference evidence="2 3" key="1">
    <citation type="submission" date="2020-05" db="EMBL/GenBank/DDBJ databases">
        <authorList>
            <person name="Whitworth D."/>
        </authorList>
    </citation>
    <scope>NUCLEOTIDE SEQUENCE [LARGE SCALE GENOMIC DNA]</scope>
    <source>
        <strain evidence="2 3">AB043B</strain>
    </source>
</reference>
<feature type="domain" description="GmrSD restriction endonucleases N-terminal" evidence="1">
    <location>
        <begin position="44"/>
        <end position="180"/>
    </location>
</feature>
<dbReference type="RefSeq" id="WP_171432999.1">
    <property type="nucleotide sequence ID" value="NZ_JABFJV010000011.1"/>
</dbReference>
<comment type="caution">
    <text evidence="2">The sequence shown here is derived from an EMBL/GenBank/DDBJ whole genome shotgun (WGS) entry which is preliminary data.</text>
</comment>
<protein>
    <submittedName>
        <fullName evidence="2">DUF262 domain-containing protein</fullName>
    </submittedName>
</protein>
<dbReference type="EMBL" id="JABFJV010000011">
    <property type="protein sequence ID" value="NOK32264.1"/>
    <property type="molecule type" value="Genomic_DNA"/>
</dbReference>
<dbReference type="InterPro" id="IPR004919">
    <property type="entry name" value="GmrSD_N"/>
</dbReference>
<accession>A0A7Y4KG53</accession>
<dbReference type="AlphaFoldDB" id="A0A7Y4KG53"/>
<dbReference type="PANTHER" id="PTHR39639">
    <property type="entry name" value="CHROMOSOME 16, WHOLE GENOME SHOTGUN SEQUENCE"/>
    <property type="match status" value="1"/>
</dbReference>